<keyword evidence="4" id="KW-1185">Reference proteome</keyword>
<feature type="compositionally biased region" description="Acidic residues" evidence="1">
    <location>
        <begin position="1"/>
        <end position="13"/>
    </location>
</feature>
<dbReference type="InterPro" id="IPR011741">
    <property type="entry name" value="Phg_2220_C"/>
</dbReference>
<name>A0A1X9MIP6_9BACI</name>
<reference evidence="3 4" key="1">
    <citation type="submission" date="2017-04" db="EMBL/GenBank/DDBJ databases">
        <title>Bacillus krulwichiae AM31D Genome sequencing and assembly.</title>
        <authorList>
            <person name="Krulwich T.A."/>
            <person name="Anastor L."/>
            <person name="Ehrlich R."/>
            <person name="Ehrlich G.D."/>
            <person name="Janto B."/>
        </authorList>
    </citation>
    <scope>NUCLEOTIDE SEQUENCE [LARGE SCALE GENOMIC DNA]</scope>
    <source>
        <strain evidence="3 4">AM31D</strain>
    </source>
</reference>
<feature type="domain" description="Phage conserved hypothetical protein C-terminal" evidence="2">
    <location>
        <begin position="44"/>
        <end position="117"/>
    </location>
</feature>
<dbReference type="Pfam" id="PF09524">
    <property type="entry name" value="Phg_2220_C"/>
    <property type="match status" value="1"/>
</dbReference>
<evidence type="ECO:0000313" key="4">
    <source>
        <dbReference type="Proteomes" id="UP000193006"/>
    </source>
</evidence>
<feature type="region of interest" description="Disordered" evidence="1">
    <location>
        <begin position="1"/>
        <end position="35"/>
    </location>
</feature>
<evidence type="ECO:0000259" key="2">
    <source>
        <dbReference type="Pfam" id="PF09524"/>
    </source>
</evidence>
<sequence length="154" mass="17882">MEEVSDNNNEDNADNNLVNVDEVSAKTPQKKRKESKRNNIYVEVISYLNQKTGKNYSHKSAANQKLINGRVSEGRTFEDFIRVIDIKCEQWIDNPKMSEYLRPATLFAQKNFENYVNEKLKPISQKQSDPRDYEIALNKWIANGGDPDEFDYGK</sequence>
<dbReference type="EMBL" id="CP020814">
    <property type="protein sequence ID" value="ARK32163.1"/>
    <property type="molecule type" value="Genomic_DNA"/>
</dbReference>
<protein>
    <recommendedName>
        <fullName evidence="2">Phage conserved hypothetical protein C-terminal domain-containing protein</fullName>
    </recommendedName>
</protein>
<dbReference type="NCBIfam" id="TIGR02220">
    <property type="entry name" value="phg_TIGR02220"/>
    <property type="match status" value="1"/>
</dbReference>
<dbReference type="AlphaFoldDB" id="A0A1X9MIP6"/>
<dbReference type="STRING" id="199441.BkAM31D_21220"/>
<dbReference type="RefSeq" id="WP_085449830.1">
    <property type="nucleotide sequence ID" value="NZ_CP020814.1"/>
</dbReference>
<accession>A0A1X9MIP6</accession>
<proteinExistence type="predicted"/>
<dbReference type="Proteomes" id="UP000193006">
    <property type="component" value="Chromosome"/>
</dbReference>
<evidence type="ECO:0000313" key="3">
    <source>
        <dbReference type="EMBL" id="ARK32163.1"/>
    </source>
</evidence>
<organism evidence="3 4">
    <name type="scientific">Halalkalibacter krulwichiae</name>
    <dbReference type="NCBI Taxonomy" id="199441"/>
    <lineage>
        <taxon>Bacteria</taxon>
        <taxon>Bacillati</taxon>
        <taxon>Bacillota</taxon>
        <taxon>Bacilli</taxon>
        <taxon>Bacillales</taxon>
        <taxon>Bacillaceae</taxon>
        <taxon>Halalkalibacter</taxon>
    </lineage>
</organism>
<gene>
    <name evidence="3" type="ORF">BkAM31D_21220</name>
</gene>
<evidence type="ECO:0000256" key="1">
    <source>
        <dbReference type="SAM" id="MobiDB-lite"/>
    </source>
</evidence>
<dbReference type="KEGG" id="bkw:BkAM31D_21220"/>